<dbReference type="GO" id="GO:0008745">
    <property type="term" value="F:N-acetylmuramoyl-L-alanine amidase activity"/>
    <property type="evidence" value="ECO:0007669"/>
    <property type="project" value="UniProtKB-EC"/>
</dbReference>
<dbReference type="InterPro" id="IPR002508">
    <property type="entry name" value="MurNAc-LAA_cat"/>
</dbReference>
<evidence type="ECO:0000256" key="6">
    <source>
        <dbReference type="ARBA" id="ARBA00022764"/>
    </source>
</evidence>
<proteinExistence type="inferred from homology"/>
<evidence type="ECO:0000256" key="1">
    <source>
        <dbReference type="ARBA" id="ARBA00001561"/>
    </source>
</evidence>
<feature type="region of interest" description="Disordered" evidence="10">
    <location>
        <begin position="221"/>
        <end position="252"/>
    </location>
</feature>
<accession>C6SJ85</accession>
<evidence type="ECO:0000256" key="3">
    <source>
        <dbReference type="ARBA" id="ARBA00010860"/>
    </source>
</evidence>
<dbReference type="Pfam" id="PF11741">
    <property type="entry name" value="AMIN"/>
    <property type="match status" value="1"/>
</dbReference>
<dbReference type="Gene3D" id="2.60.40.3500">
    <property type="match status" value="1"/>
</dbReference>
<dbReference type="InterPro" id="IPR050695">
    <property type="entry name" value="N-acetylmuramoyl_amidase_3"/>
</dbReference>
<reference evidence="12" key="1">
    <citation type="journal article" date="2008" name="Proc. Natl. Acad. Sci. U.S.A.">
        <title>Whole-genome comparison of disease and carriage strains provides insights into virulence evolution in Neisseria meningitidis.</title>
        <authorList>
            <person name="Schoen C."/>
            <person name="Blom J."/>
            <person name="Claus H."/>
            <person name="Schramm-Glueck A."/>
            <person name="Brandt P."/>
            <person name="Mueller T."/>
            <person name="Goesmann A."/>
            <person name="Joseph B."/>
            <person name="Konietzny S."/>
            <person name="Kurzai O."/>
            <person name="Schmitt C."/>
            <person name="Friedrich T."/>
            <person name="Linke B."/>
            <person name="Vogel U."/>
            <person name="Frosch M."/>
        </authorList>
    </citation>
    <scope>NUCLEOTIDE SEQUENCE</scope>
    <source>
        <strain evidence="12">Alpha275</strain>
    </source>
</reference>
<dbReference type="CDD" id="cd02696">
    <property type="entry name" value="MurNAc-LAA"/>
    <property type="match status" value="1"/>
</dbReference>
<evidence type="ECO:0000256" key="4">
    <source>
        <dbReference type="ARBA" id="ARBA00011901"/>
    </source>
</evidence>
<name>C6SJ85_NEIME</name>
<evidence type="ECO:0000256" key="8">
    <source>
        <dbReference type="ARBA" id="ARBA00023316"/>
    </source>
</evidence>
<keyword evidence="6" id="KW-0574">Periplasm</keyword>
<evidence type="ECO:0000313" key="12">
    <source>
        <dbReference type="EMBL" id="CBA06871.1"/>
    </source>
</evidence>
<keyword evidence="5" id="KW-0732">Signal</keyword>
<comment type="subcellular location">
    <subcellularLocation>
        <location evidence="2">Periplasm</location>
    </subcellularLocation>
</comment>
<dbReference type="FunFam" id="3.40.630.40:FF:000001">
    <property type="entry name" value="N-acetylmuramoyl-L-alanine amidase"/>
    <property type="match status" value="1"/>
</dbReference>
<feature type="domain" description="MurNAc-LAA" evidence="11">
    <location>
        <begin position="312"/>
        <end position="466"/>
    </location>
</feature>
<keyword evidence="8" id="KW-0961">Cell wall biogenesis/degradation</keyword>
<protein>
    <recommendedName>
        <fullName evidence="9">N-acetylmuramoyl-L-alanine amidase AmiC</fullName>
        <ecNumber evidence="4">3.5.1.28</ecNumber>
    </recommendedName>
</protein>
<dbReference type="InterPro" id="IPR021731">
    <property type="entry name" value="AMIN_dom"/>
</dbReference>
<dbReference type="PANTHER" id="PTHR30404">
    <property type="entry name" value="N-ACETYLMURAMOYL-L-ALANINE AMIDASE"/>
    <property type="match status" value="1"/>
</dbReference>
<dbReference type="Pfam" id="PF01520">
    <property type="entry name" value="Amidase_3"/>
    <property type="match status" value="1"/>
</dbReference>
<evidence type="ECO:0000259" key="11">
    <source>
        <dbReference type="SMART" id="SM00646"/>
    </source>
</evidence>
<evidence type="ECO:0000256" key="7">
    <source>
        <dbReference type="ARBA" id="ARBA00022801"/>
    </source>
</evidence>
<evidence type="ECO:0000256" key="2">
    <source>
        <dbReference type="ARBA" id="ARBA00004418"/>
    </source>
</evidence>
<dbReference type="GO" id="GO:0071555">
    <property type="term" value="P:cell wall organization"/>
    <property type="evidence" value="ECO:0007669"/>
    <property type="project" value="UniProtKB-KW"/>
</dbReference>
<dbReference type="EMBL" id="AM889138">
    <property type="protein sequence ID" value="CBA06871.1"/>
    <property type="molecule type" value="Genomic_DNA"/>
</dbReference>
<dbReference type="GO" id="GO:0009253">
    <property type="term" value="P:peptidoglycan catabolic process"/>
    <property type="evidence" value="ECO:0007669"/>
    <property type="project" value="InterPro"/>
</dbReference>
<gene>
    <name evidence="12" type="primary">amiC</name>
    <name evidence="12" type="ORF">NMW_1005</name>
</gene>
<dbReference type="SMART" id="SM00646">
    <property type="entry name" value="Ami_3"/>
    <property type="match status" value="1"/>
</dbReference>
<comment type="catalytic activity">
    <reaction evidence="1">
        <text>Hydrolyzes the link between N-acetylmuramoyl residues and L-amino acid residues in certain cell-wall glycopeptides.</text>
        <dbReference type="EC" id="3.5.1.28"/>
    </reaction>
</comment>
<dbReference type="PANTHER" id="PTHR30404:SF0">
    <property type="entry name" value="N-ACETYLMURAMOYL-L-ALANINE AMIDASE AMIC"/>
    <property type="match status" value="1"/>
</dbReference>
<dbReference type="GO" id="GO:0030288">
    <property type="term" value="C:outer membrane-bounded periplasmic space"/>
    <property type="evidence" value="ECO:0007669"/>
    <property type="project" value="TreeGrafter"/>
</dbReference>
<evidence type="ECO:0000256" key="9">
    <source>
        <dbReference type="ARBA" id="ARBA00074581"/>
    </source>
</evidence>
<evidence type="ECO:0000256" key="10">
    <source>
        <dbReference type="SAM" id="MobiDB-lite"/>
    </source>
</evidence>
<sequence>MGRCRIGRTVCRKQRLPDRMAATRWGIYPACRHHRNIDTRRRRQKMPADRPYRTRTRKPAAMTKLTRRQIIRRTAGTLFALSPIASAVAKTVRAPQFTAVRIWPSHTYTRLTLESTAALKYQHFTLDNPGRLVVDIQNANINTVLHGLSQKVMADDPFIRSIRAGQNTPDTVRLVIDLKQPSYAQVFSLPPVGGFKNRLVVDLYPQGMDADDPMMALLNGSLNKTRRGSPEADLAQNTPAQTERGKNGRRPVIMIDPGHGGEDPGAVSPGGLQEKHVVLSIARETKKQLEALGYNVFMTRNEDVFIPLGVRVAKGRARRADVFVSIHADAFTSPSARGTGVYMLNTKGATSSAAKFLEQTQNNADAVGGVPTSGNRNVDTALLDMTQTATLRDSRKLGKLVLEELGRLNHLHKGRVDEANFAVLRAPDMPSILVETAFLSNPAEEKLLGSESFRRQCAQSIASGVQRYLNTSVLKRG</sequence>
<evidence type="ECO:0000256" key="5">
    <source>
        <dbReference type="ARBA" id="ARBA00022729"/>
    </source>
</evidence>
<comment type="similarity">
    <text evidence="3">Belongs to the N-acetylmuramoyl-L-alanine amidase 3 family.</text>
</comment>
<organism evidence="12">
    <name type="scientific">Neisseria meningitidis alpha275</name>
    <dbReference type="NCBI Taxonomy" id="295996"/>
    <lineage>
        <taxon>Bacteria</taxon>
        <taxon>Pseudomonadati</taxon>
        <taxon>Pseudomonadota</taxon>
        <taxon>Betaproteobacteria</taxon>
        <taxon>Neisseriales</taxon>
        <taxon>Neisseriaceae</taxon>
        <taxon>Neisseria</taxon>
    </lineage>
</organism>
<dbReference type="EC" id="3.5.1.28" evidence="4"/>
<dbReference type="AlphaFoldDB" id="C6SJ85"/>
<dbReference type="SUPFAM" id="SSF53187">
    <property type="entry name" value="Zn-dependent exopeptidases"/>
    <property type="match status" value="1"/>
</dbReference>
<keyword evidence="7 12" id="KW-0378">Hydrolase</keyword>
<dbReference type="Gene3D" id="3.40.630.40">
    <property type="entry name" value="Zn-dependent exopeptidases"/>
    <property type="match status" value="1"/>
</dbReference>